<dbReference type="KEGG" id="tper:IWA51_08380"/>
<keyword evidence="6" id="KW-1185">Reference proteome</keyword>
<evidence type="ECO:0000256" key="1">
    <source>
        <dbReference type="ARBA" id="ARBA00022737"/>
    </source>
</evidence>
<reference evidence="5 6" key="1">
    <citation type="submission" date="2020-11" db="EMBL/GenBank/DDBJ databases">
        <title>Treponema Peruensis nv. sp., first commensal Treponema isolated from human feces.</title>
        <authorList>
            <person name="Belkhou C."/>
            <person name="Raes J."/>
        </authorList>
    </citation>
    <scope>NUCLEOTIDE SEQUENCE [LARGE SCALE GENOMIC DNA]</scope>
    <source>
        <strain evidence="5 6">RCC2812</strain>
    </source>
</reference>
<evidence type="ECO:0000256" key="4">
    <source>
        <dbReference type="SAM" id="SignalP"/>
    </source>
</evidence>
<feature type="chain" id="PRO_5032518818" evidence="4">
    <location>
        <begin position="24"/>
        <end position="211"/>
    </location>
</feature>
<dbReference type="InterPro" id="IPR019734">
    <property type="entry name" value="TPR_rpt"/>
</dbReference>
<feature type="repeat" description="TPR" evidence="3">
    <location>
        <begin position="163"/>
        <end position="196"/>
    </location>
</feature>
<evidence type="ECO:0000313" key="5">
    <source>
        <dbReference type="EMBL" id="QQA00289.1"/>
    </source>
</evidence>
<keyword evidence="1" id="KW-0677">Repeat</keyword>
<dbReference type="AlphaFoldDB" id="A0A7T3RBW7"/>
<name>A0A7T3RBW7_9SPIR</name>
<dbReference type="Pfam" id="PF13429">
    <property type="entry name" value="TPR_15"/>
    <property type="match status" value="1"/>
</dbReference>
<dbReference type="EMBL" id="CP064936">
    <property type="protein sequence ID" value="QQA00289.1"/>
    <property type="molecule type" value="Genomic_DNA"/>
</dbReference>
<dbReference type="RefSeq" id="WP_198442087.1">
    <property type="nucleotide sequence ID" value="NZ_CBCSHE010000001.1"/>
</dbReference>
<proteinExistence type="predicted"/>
<keyword evidence="4" id="KW-0732">Signal</keyword>
<dbReference type="InterPro" id="IPR013105">
    <property type="entry name" value="TPR_2"/>
</dbReference>
<evidence type="ECO:0000313" key="6">
    <source>
        <dbReference type="Proteomes" id="UP000595224"/>
    </source>
</evidence>
<feature type="repeat" description="TPR" evidence="3">
    <location>
        <begin position="129"/>
        <end position="162"/>
    </location>
</feature>
<dbReference type="InterPro" id="IPR011990">
    <property type="entry name" value="TPR-like_helical_dom_sf"/>
</dbReference>
<sequence length="211" mass="24296">MNSVLKRCIPLVFIAFASVSAFSQNSKPDALKLYNEGNYKESIKVCEDEINANPSNMDSYSVLCWALVANRQYNEAEQRAIEARKINSYDVRLIEVLGEAKYYLGKNNEALNMFQRYIANVPENGSRVGRVYFYMGEIYIRQARYEHADIAFTTAVRTEPLRDYWWARLGYSREMTGNWKSALSAYNQALSLNPTQYDATRGKARCQSKIQ</sequence>
<dbReference type="Pfam" id="PF07719">
    <property type="entry name" value="TPR_2"/>
    <property type="match status" value="1"/>
</dbReference>
<evidence type="ECO:0000256" key="2">
    <source>
        <dbReference type="ARBA" id="ARBA00022803"/>
    </source>
</evidence>
<keyword evidence="2 3" id="KW-0802">TPR repeat</keyword>
<gene>
    <name evidence="5" type="ORF">IWA51_08380</name>
</gene>
<evidence type="ECO:0000256" key="3">
    <source>
        <dbReference type="PROSITE-ProRule" id="PRU00339"/>
    </source>
</evidence>
<feature type="signal peptide" evidence="4">
    <location>
        <begin position="1"/>
        <end position="23"/>
    </location>
</feature>
<dbReference type="Proteomes" id="UP000595224">
    <property type="component" value="Chromosome"/>
</dbReference>
<feature type="repeat" description="TPR" evidence="3">
    <location>
        <begin position="91"/>
        <end position="124"/>
    </location>
</feature>
<organism evidence="5 6">
    <name type="scientific">Treponema peruense</name>
    <dbReference type="NCBI Taxonomy" id="2787628"/>
    <lineage>
        <taxon>Bacteria</taxon>
        <taxon>Pseudomonadati</taxon>
        <taxon>Spirochaetota</taxon>
        <taxon>Spirochaetia</taxon>
        <taxon>Spirochaetales</taxon>
        <taxon>Treponemataceae</taxon>
        <taxon>Treponema</taxon>
    </lineage>
</organism>
<dbReference type="PANTHER" id="PTHR44943:SF4">
    <property type="entry name" value="TPR REPEAT-CONTAINING PROTEIN MJ0798"/>
    <property type="match status" value="1"/>
</dbReference>
<protein>
    <submittedName>
        <fullName evidence="5">Tetratricopeptide repeat protein</fullName>
    </submittedName>
</protein>
<dbReference type="InterPro" id="IPR051685">
    <property type="entry name" value="Ycf3/AcsC/BcsC/TPR_MFPF"/>
</dbReference>
<dbReference type="Gene3D" id="1.25.40.10">
    <property type="entry name" value="Tetratricopeptide repeat domain"/>
    <property type="match status" value="2"/>
</dbReference>
<dbReference type="SUPFAM" id="SSF48452">
    <property type="entry name" value="TPR-like"/>
    <property type="match status" value="1"/>
</dbReference>
<dbReference type="SMART" id="SM00028">
    <property type="entry name" value="TPR"/>
    <property type="match status" value="3"/>
</dbReference>
<accession>A0A7T3RBW7</accession>
<dbReference type="PROSITE" id="PS50005">
    <property type="entry name" value="TPR"/>
    <property type="match status" value="3"/>
</dbReference>
<dbReference type="PANTHER" id="PTHR44943">
    <property type="entry name" value="CELLULOSE SYNTHASE OPERON PROTEIN C"/>
    <property type="match status" value="1"/>
</dbReference>